<name>A0AAD7B679_9AGAR</name>
<dbReference type="EMBL" id="JARKIF010000033">
    <property type="protein sequence ID" value="KAJ7611251.1"/>
    <property type="molecule type" value="Genomic_DNA"/>
</dbReference>
<keyword evidence="2" id="KW-1185">Reference proteome</keyword>
<accession>A0AAD7B679</accession>
<organism evidence="1 2">
    <name type="scientific">Roridomyces roridus</name>
    <dbReference type="NCBI Taxonomy" id="1738132"/>
    <lineage>
        <taxon>Eukaryota</taxon>
        <taxon>Fungi</taxon>
        <taxon>Dikarya</taxon>
        <taxon>Basidiomycota</taxon>
        <taxon>Agaricomycotina</taxon>
        <taxon>Agaricomycetes</taxon>
        <taxon>Agaricomycetidae</taxon>
        <taxon>Agaricales</taxon>
        <taxon>Marasmiineae</taxon>
        <taxon>Mycenaceae</taxon>
        <taxon>Roridomyces</taxon>
    </lineage>
</organism>
<protein>
    <submittedName>
        <fullName evidence="1">Uncharacterized protein</fullName>
    </submittedName>
</protein>
<reference evidence="1" key="1">
    <citation type="submission" date="2023-03" db="EMBL/GenBank/DDBJ databases">
        <title>Massive genome expansion in bonnet fungi (Mycena s.s.) driven by repeated elements and novel gene families across ecological guilds.</title>
        <authorList>
            <consortium name="Lawrence Berkeley National Laboratory"/>
            <person name="Harder C.B."/>
            <person name="Miyauchi S."/>
            <person name="Viragh M."/>
            <person name="Kuo A."/>
            <person name="Thoen E."/>
            <person name="Andreopoulos B."/>
            <person name="Lu D."/>
            <person name="Skrede I."/>
            <person name="Drula E."/>
            <person name="Henrissat B."/>
            <person name="Morin E."/>
            <person name="Kohler A."/>
            <person name="Barry K."/>
            <person name="LaButti K."/>
            <person name="Morin E."/>
            <person name="Salamov A."/>
            <person name="Lipzen A."/>
            <person name="Mereny Z."/>
            <person name="Hegedus B."/>
            <person name="Baldrian P."/>
            <person name="Stursova M."/>
            <person name="Weitz H."/>
            <person name="Taylor A."/>
            <person name="Grigoriev I.V."/>
            <person name="Nagy L.G."/>
            <person name="Martin F."/>
            <person name="Kauserud H."/>
        </authorList>
    </citation>
    <scope>NUCLEOTIDE SEQUENCE</scope>
    <source>
        <strain evidence="1">9284</strain>
    </source>
</reference>
<proteinExistence type="predicted"/>
<evidence type="ECO:0000313" key="2">
    <source>
        <dbReference type="Proteomes" id="UP001221142"/>
    </source>
</evidence>
<sequence>MHPSLSAAALRHLPLSLRKAASVALGGTPADFQKMVGEAIEVPASMWELLLPVFYAHLNPIKAQQLQQRDSEVLGPADTELVVLAFLAVQGLSAIHEIPGGACPDLWPGLWQWSQLITKYNYCLPGSVIKHSREGPILAFVVLGRIYKSCDDDCAKIIAAEPGIRVTVAKVWALLSRKNGWTPSLQVDAYDVVLHFLRFGMNIQNRQHHDDLVEGSGGNLMHQPCTHFR</sequence>
<evidence type="ECO:0000313" key="1">
    <source>
        <dbReference type="EMBL" id="KAJ7611251.1"/>
    </source>
</evidence>
<comment type="caution">
    <text evidence="1">The sequence shown here is derived from an EMBL/GenBank/DDBJ whole genome shotgun (WGS) entry which is preliminary data.</text>
</comment>
<gene>
    <name evidence="1" type="ORF">FB45DRAFT_941391</name>
</gene>
<dbReference type="Proteomes" id="UP001221142">
    <property type="component" value="Unassembled WGS sequence"/>
</dbReference>
<dbReference type="AlphaFoldDB" id="A0AAD7B679"/>